<comment type="caution">
    <text evidence="2">The sequence shown here is derived from an EMBL/GenBank/DDBJ whole genome shotgun (WGS) entry which is preliminary data.</text>
</comment>
<evidence type="ECO:0000313" key="2">
    <source>
        <dbReference type="EMBL" id="GCD19792.1"/>
    </source>
</evidence>
<dbReference type="NCBIfam" id="TIGR01552">
    <property type="entry name" value="phd_fam"/>
    <property type="match status" value="1"/>
</dbReference>
<keyword evidence="3" id="KW-1185">Reference proteome</keyword>
<protein>
    <submittedName>
        <fullName evidence="2">Uncharacterized protein</fullName>
    </submittedName>
</protein>
<evidence type="ECO:0000256" key="1">
    <source>
        <dbReference type="ARBA" id="ARBA00009981"/>
    </source>
</evidence>
<reference evidence="2 3" key="1">
    <citation type="submission" date="2018-11" db="EMBL/GenBank/DDBJ databases">
        <title>Draft genome sequence of Cellulomonas takizawaensis strain TKZ-21.</title>
        <authorList>
            <person name="Yamamura H."/>
            <person name="Hayashi T."/>
            <person name="Hamada M."/>
            <person name="Serisawa Y."/>
            <person name="Matsuyama K."/>
            <person name="Nakagawa Y."/>
            <person name="Otoguro M."/>
            <person name="Yanagida F."/>
            <person name="Hayakawa M."/>
        </authorList>
    </citation>
    <scope>NUCLEOTIDE SEQUENCE [LARGE SCALE GENOMIC DNA]</scope>
    <source>
        <strain evidence="2 3">TKZ-21</strain>
    </source>
</reference>
<dbReference type="RefSeq" id="WP_124342324.1">
    <property type="nucleotide sequence ID" value="NZ_BHYL01000096.1"/>
</dbReference>
<name>A0A401UYS4_9CELL</name>
<dbReference type="Proteomes" id="UP000288246">
    <property type="component" value="Unassembled WGS sequence"/>
</dbReference>
<dbReference type="Gene3D" id="3.40.1620.10">
    <property type="entry name" value="YefM-like domain"/>
    <property type="match status" value="1"/>
</dbReference>
<dbReference type="EMBL" id="BHYL01000096">
    <property type="protein sequence ID" value="GCD19792.1"/>
    <property type="molecule type" value="Genomic_DNA"/>
</dbReference>
<organism evidence="2 3">
    <name type="scientific">Cellulomonas algicola</name>
    <dbReference type="NCBI Taxonomy" id="2071633"/>
    <lineage>
        <taxon>Bacteria</taxon>
        <taxon>Bacillati</taxon>
        <taxon>Actinomycetota</taxon>
        <taxon>Actinomycetes</taxon>
        <taxon>Micrococcales</taxon>
        <taxon>Cellulomonadaceae</taxon>
        <taxon>Cellulomonas</taxon>
    </lineage>
</organism>
<accession>A0A401UYS4</accession>
<sequence>MRILTATEASRGFSDLLDAVERGETVMVTRGNRTIARIAPVPAGTGRSLRAALDRVPRLDDAFEADIAEATALLTSETDPWVGD</sequence>
<proteinExistence type="inferred from homology"/>
<dbReference type="OrthoDB" id="557859at2"/>
<dbReference type="SUPFAM" id="SSF143120">
    <property type="entry name" value="YefM-like"/>
    <property type="match status" value="1"/>
</dbReference>
<gene>
    <name evidence="2" type="ORF">CTKZ_13540</name>
</gene>
<dbReference type="AlphaFoldDB" id="A0A401UYS4"/>
<evidence type="ECO:0000313" key="3">
    <source>
        <dbReference type="Proteomes" id="UP000288246"/>
    </source>
</evidence>
<dbReference type="InterPro" id="IPR036165">
    <property type="entry name" value="YefM-like_sf"/>
</dbReference>
<comment type="similarity">
    <text evidence="1">Belongs to the phD/YefM antitoxin family.</text>
</comment>